<keyword evidence="2" id="KW-0106">Calcium</keyword>
<accession>D8SFC8</accession>
<evidence type="ECO:0000256" key="1">
    <source>
        <dbReference type="ARBA" id="ARBA00022737"/>
    </source>
</evidence>
<dbReference type="GO" id="GO:0043226">
    <property type="term" value="C:organelle"/>
    <property type="evidence" value="ECO:0007669"/>
    <property type="project" value="UniProtKB-ARBA"/>
</dbReference>
<dbReference type="PROSITE" id="PS50222">
    <property type="entry name" value="EF_HAND_2"/>
    <property type="match status" value="2"/>
</dbReference>
<dbReference type="PANTHER" id="PTHR23048">
    <property type="entry name" value="MYOSIN LIGHT CHAIN 1, 3"/>
    <property type="match status" value="1"/>
</dbReference>
<dbReference type="AlphaFoldDB" id="D8SFC8"/>
<dbReference type="GO" id="GO:0005509">
    <property type="term" value="F:calcium ion binding"/>
    <property type="evidence" value="ECO:0000318"/>
    <property type="project" value="GO_Central"/>
</dbReference>
<organism evidence="5">
    <name type="scientific">Selaginella moellendorffii</name>
    <name type="common">Spikemoss</name>
    <dbReference type="NCBI Taxonomy" id="88036"/>
    <lineage>
        <taxon>Eukaryota</taxon>
        <taxon>Viridiplantae</taxon>
        <taxon>Streptophyta</taxon>
        <taxon>Embryophyta</taxon>
        <taxon>Tracheophyta</taxon>
        <taxon>Lycopodiopsida</taxon>
        <taxon>Selaginellales</taxon>
        <taxon>Selaginellaceae</taxon>
        <taxon>Selaginella</taxon>
    </lineage>
</organism>
<dbReference type="InParanoid" id="D8SFC8"/>
<feature type="domain" description="EF-hand" evidence="3">
    <location>
        <begin position="40"/>
        <end position="75"/>
    </location>
</feature>
<dbReference type="STRING" id="88036.D8SFC8"/>
<dbReference type="eggNOG" id="KOG0028">
    <property type="taxonomic scope" value="Eukaryota"/>
</dbReference>
<dbReference type="CDD" id="cd00051">
    <property type="entry name" value="EFh"/>
    <property type="match status" value="1"/>
</dbReference>
<dbReference type="GO" id="GO:0030234">
    <property type="term" value="F:enzyme regulator activity"/>
    <property type="evidence" value="ECO:0000318"/>
    <property type="project" value="GO_Central"/>
</dbReference>
<dbReference type="InterPro" id="IPR011992">
    <property type="entry name" value="EF-hand-dom_pair"/>
</dbReference>
<dbReference type="PANTHER" id="PTHR23048:SF59">
    <property type="entry name" value="EF-HAND SUPERFAMILY PROTEIN"/>
    <property type="match status" value="1"/>
</dbReference>
<evidence type="ECO:0000313" key="5">
    <source>
        <dbReference type="Proteomes" id="UP000001514"/>
    </source>
</evidence>
<dbReference type="PROSITE" id="PS00018">
    <property type="entry name" value="EF_HAND_1"/>
    <property type="match status" value="2"/>
</dbReference>
<dbReference type="InterPro" id="IPR018247">
    <property type="entry name" value="EF_Hand_1_Ca_BS"/>
</dbReference>
<dbReference type="EMBL" id="GL377617">
    <property type="protein sequence ID" value="EFJ16813.1"/>
    <property type="molecule type" value="Genomic_DNA"/>
</dbReference>
<sequence length="360" mass="41277">MAEPARMPMSPQVMSLLRKLSINTWLRAHGKFVRPELTKKQKQELKECFDLIDLDGSGAIDSDELLTAFNVLGMHVKRSEVDRMLDEVDEDKSGEVEYPEFVQIMTTKLDSQSKEDLEEEAKPKVQPLPFQLLAQAYRRKKMMEAVMGGDKAAQQRLRAKADEAESERLAVLAAMEAEKQNPALAYKEPGRVDLQQQSPDLRKFTSFNLFQKAQLRKMDAGFPVYIADNIDQDVRDALLGVHEVPKFTIKREKPPLVKSSHLPCGRELRPFTLSQHIREVYQAELIDVKKRRAAVRHRPVLEQQMTHLKALKSIQEIAERNNRRLFRSASRCGFETAAGSTKFNKAKYFRSASSMETRLY</sequence>
<dbReference type="Proteomes" id="UP000001514">
    <property type="component" value="Unassembled WGS sequence"/>
</dbReference>
<dbReference type="FunFam" id="1.10.238.10:FF:000178">
    <property type="entry name" value="Calmodulin-2 A"/>
    <property type="match status" value="1"/>
</dbReference>
<reference evidence="4 5" key="1">
    <citation type="journal article" date="2011" name="Science">
        <title>The Selaginella genome identifies genetic changes associated with the evolution of vascular plants.</title>
        <authorList>
            <person name="Banks J.A."/>
            <person name="Nishiyama T."/>
            <person name="Hasebe M."/>
            <person name="Bowman J.L."/>
            <person name="Gribskov M."/>
            <person name="dePamphilis C."/>
            <person name="Albert V.A."/>
            <person name="Aono N."/>
            <person name="Aoyama T."/>
            <person name="Ambrose B.A."/>
            <person name="Ashton N.W."/>
            <person name="Axtell M.J."/>
            <person name="Barker E."/>
            <person name="Barker M.S."/>
            <person name="Bennetzen J.L."/>
            <person name="Bonawitz N.D."/>
            <person name="Chapple C."/>
            <person name="Cheng C."/>
            <person name="Correa L.G."/>
            <person name="Dacre M."/>
            <person name="DeBarry J."/>
            <person name="Dreyer I."/>
            <person name="Elias M."/>
            <person name="Engstrom E.M."/>
            <person name="Estelle M."/>
            <person name="Feng L."/>
            <person name="Finet C."/>
            <person name="Floyd S.K."/>
            <person name="Frommer W.B."/>
            <person name="Fujita T."/>
            <person name="Gramzow L."/>
            <person name="Gutensohn M."/>
            <person name="Harholt J."/>
            <person name="Hattori M."/>
            <person name="Heyl A."/>
            <person name="Hirai T."/>
            <person name="Hiwatashi Y."/>
            <person name="Ishikawa M."/>
            <person name="Iwata M."/>
            <person name="Karol K.G."/>
            <person name="Koehler B."/>
            <person name="Kolukisaoglu U."/>
            <person name="Kubo M."/>
            <person name="Kurata T."/>
            <person name="Lalonde S."/>
            <person name="Li K."/>
            <person name="Li Y."/>
            <person name="Litt A."/>
            <person name="Lyons E."/>
            <person name="Manning G."/>
            <person name="Maruyama T."/>
            <person name="Michael T.P."/>
            <person name="Mikami K."/>
            <person name="Miyazaki S."/>
            <person name="Morinaga S."/>
            <person name="Murata T."/>
            <person name="Mueller-Roeber B."/>
            <person name="Nelson D.R."/>
            <person name="Obara M."/>
            <person name="Oguri Y."/>
            <person name="Olmstead R.G."/>
            <person name="Onodera N."/>
            <person name="Petersen B.L."/>
            <person name="Pils B."/>
            <person name="Prigge M."/>
            <person name="Rensing S.A."/>
            <person name="Riano-Pachon D.M."/>
            <person name="Roberts A.W."/>
            <person name="Sato Y."/>
            <person name="Scheller H.V."/>
            <person name="Schulz B."/>
            <person name="Schulz C."/>
            <person name="Shakirov E.V."/>
            <person name="Shibagaki N."/>
            <person name="Shinohara N."/>
            <person name="Shippen D.E."/>
            <person name="Soerensen I."/>
            <person name="Sotooka R."/>
            <person name="Sugimoto N."/>
            <person name="Sugita M."/>
            <person name="Sumikawa N."/>
            <person name="Tanurdzic M."/>
            <person name="Theissen G."/>
            <person name="Ulvskov P."/>
            <person name="Wakazuki S."/>
            <person name="Weng J.K."/>
            <person name="Willats W.W."/>
            <person name="Wipf D."/>
            <person name="Wolf P.G."/>
            <person name="Yang L."/>
            <person name="Zimmer A.D."/>
            <person name="Zhu Q."/>
            <person name="Mitros T."/>
            <person name="Hellsten U."/>
            <person name="Loque D."/>
            <person name="Otillar R."/>
            <person name="Salamov A."/>
            <person name="Schmutz J."/>
            <person name="Shapiro H."/>
            <person name="Lindquist E."/>
            <person name="Lucas S."/>
            <person name="Rokhsar D."/>
            <person name="Grigoriev I.V."/>
        </authorList>
    </citation>
    <scope>NUCLEOTIDE SEQUENCE [LARGE SCALE GENOMIC DNA]</scope>
</reference>
<dbReference type="SUPFAM" id="SSF47473">
    <property type="entry name" value="EF-hand"/>
    <property type="match status" value="1"/>
</dbReference>
<dbReference type="SMART" id="SM00054">
    <property type="entry name" value="EFh"/>
    <property type="match status" value="2"/>
</dbReference>
<dbReference type="GO" id="GO:0005737">
    <property type="term" value="C:cytoplasm"/>
    <property type="evidence" value="ECO:0000318"/>
    <property type="project" value="GO_Central"/>
</dbReference>
<feature type="domain" description="EF-hand" evidence="3">
    <location>
        <begin position="76"/>
        <end position="111"/>
    </location>
</feature>
<dbReference type="KEGG" id="smo:SELMODRAFT_421463"/>
<dbReference type="InterPro" id="IPR002048">
    <property type="entry name" value="EF_hand_dom"/>
</dbReference>
<protein>
    <recommendedName>
        <fullName evidence="3">EF-hand domain-containing protein</fullName>
    </recommendedName>
</protein>
<name>D8SFC8_SELML</name>
<dbReference type="HOGENOM" id="CLU_770301_0_0_1"/>
<dbReference type="Gramene" id="EFJ16813">
    <property type="protein sequence ID" value="EFJ16813"/>
    <property type="gene ID" value="SELMODRAFT_421463"/>
</dbReference>
<keyword evidence="1" id="KW-0677">Repeat</keyword>
<proteinExistence type="predicted"/>
<dbReference type="Pfam" id="PF13499">
    <property type="entry name" value="EF-hand_7"/>
    <property type="match status" value="1"/>
</dbReference>
<gene>
    <name evidence="4" type="ORF">SELMODRAFT_421463</name>
</gene>
<evidence type="ECO:0000256" key="2">
    <source>
        <dbReference type="ARBA" id="ARBA00022837"/>
    </source>
</evidence>
<keyword evidence="5" id="KW-1185">Reference proteome</keyword>
<dbReference type="Gene3D" id="1.10.238.10">
    <property type="entry name" value="EF-hand"/>
    <property type="match status" value="1"/>
</dbReference>
<evidence type="ECO:0000259" key="3">
    <source>
        <dbReference type="PROSITE" id="PS50222"/>
    </source>
</evidence>
<evidence type="ECO:0000313" key="4">
    <source>
        <dbReference type="EMBL" id="EFJ16813.1"/>
    </source>
</evidence>
<dbReference type="InterPro" id="IPR050230">
    <property type="entry name" value="CALM/Myosin/TropC-like"/>
</dbReference>